<feature type="domain" description="O-antigen ligase-related" evidence="6">
    <location>
        <begin position="242"/>
        <end position="386"/>
    </location>
</feature>
<evidence type="ECO:0000256" key="4">
    <source>
        <dbReference type="ARBA" id="ARBA00023136"/>
    </source>
</evidence>
<feature type="transmembrane region" description="Helical" evidence="5">
    <location>
        <begin position="80"/>
        <end position="102"/>
    </location>
</feature>
<evidence type="ECO:0000256" key="1">
    <source>
        <dbReference type="ARBA" id="ARBA00004141"/>
    </source>
</evidence>
<evidence type="ECO:0000259" key="6">
    <source>
        <dbReference type="Pfam" id="PF04932"/>
    </source>
</evidence>
<feature type="transmembrane region" description="Helical" evidence="5">
    <location>
        <begin position="24"/>
        <end position="44"/>
    </location>
</feature>
<evidence type="ECO:0000313" key="8">
    <source>
        <dbReference type="Proteomes" id="UP001519362"/>
    </source>
</evidence>
<evidence type="ECO:0000256" key="2">
    <source>
        <dbReference type="ARBA" id="ARBA00022692"/>
    </source>
</evidence>
<feature type="transmembrane region" description="Helical" evidence="5">
    <location>
        <begin position="374"/>
        <end position="395"/>
    </location>
</feature>
<evidence type="ECO:0000313" key="7">
    <source>
        <dbReference type="EMBL" id="MBP2437579.1"/>
    </source>
</evidence>
<organism evidence="7 8">
    <name type="scientific">Microbacterium amylolyticum</name>
    <dbReference type="NCBI Taxonomy" id="936337"/>
    <lineage>
        <taxon>Bacteria</taxon>
        <taxon>Bacillati</taxon>
        <taxon>Actinomycetota</taxon>
        <taxon>Actinomycetes</taxon>
        <taxon>Micrococcales</taxon>
        <taxon>Microbacteriaceae</taxon>
        <taxon>Microbacterium</taxon>
    </lineage>
</organism>
<feature type="transmembrane region" description="Helical" evidence="5">
    <location>
        <begin position="142"/>
        <end position="161"/>
    </location>
</feature>
<comment type="caution">
    <text evidence="7">The sequence shown here is derived from an EMBL/GenBank/DDBJ whole genome shotgun (WGS) entry which is preliminary data.</text>
</comment>
<feature type="transmembrane region" description="Helical" evidence="5">
    <location>
        <begin position="286"/>
        <end position="305"/>
    </location>
</feature>
<dbReference type="PANTHER" id="PTHR37422">
    <property type="entry name" value="TEICHURONIC ACID BIOSYNTHESIS PROTEIN TUAE"/>
    <property type="match status" value="1"/>
</dbReference>
<protein>
    <submittedName>
        <fullName evidence="7">O-antigen ligase</fullName>
    </submittedName>
</protein>
<dbReference type="Pfam" id="PF04932">
    <property type="entry name" value="Wzy_C"/>
    <property type="match status" value="1"/>
</dbReference>
<feature type="transmembrane region" description="Helical" evidence="5">
    <location>
        <begin position="256"/>
        <end position="274"/>
    </location>
</feature>
<gene>
    <name evidence="7" type="ORF">JOF34_002165</name>
</gene>
<dbReference type="InterPro" id="IPR051533">
    <property type="entry name" value="WaaL-like"/>
</dbReference>
<proteinExistence type="predicted"/>
<name>A0ABS4ZJV9_9MICO</name>
<keyword evidence="3 5" id="KW-1133">Transmembrane helix</keyword>
<evidence type="ECO:0000256" key="3">
    <source>
        <dbReference type="ARBA" id="ARBA00022989"/>
    </source>
</evidence>
<keyword evidence="7" id="KW-0436">Ligase</keyword>
<keyword evidence="4 5" id="KW-0472">Membrane</keyword>
<feature type="transmembrane region" description="Helical" evidence="5">
    <location>
        <begin position="50"/>
        <end position="68"/>
    </location>
</feature>
<feature type="transmembrane region" description="Helical" evidence="5">
    <location>
        <begin position="108"/>
        <end position="130"/>
    </location>
</feature>
<keyword evidence="8" id="KW-1185">Reference proteome</keyword>
<reference evidence="7 8" key="1">
    <citation type="submission" date="2021-03" db="EMBL/GenBank/DDBJ databases">
        <title>Sequencing the genomes of 1000 actinobacteria strains.</title>
        <authorList>
            <person name="Klenk H.-P."/>
        </authorList>
    </citation>
    <scope>NUCLEOTIDE SEQUENCE [LARGE SCALE GENOMIC DNA]</scope>
    <source>
        <strain evidence="7 8">DSM 24221</strain>
    </source>
</reference>
<dbReference type="PANTHER" id="PTHR37422:SF21">
    <property type="entry name" value="EXOQ-LIKE PROTEIN"/>
    <property type="match status" value="1"/>
</dbReference>
<evidence type="ECO:0000256" key="5">
    <source>
        <dbReference type="SAM" id="Phobius"/>
    </source>
</evidence>
<dbReference type="RefSeq" id="WP_165133621.1">
    <property type="nucleotide sequence ID" value="NZ_CP049253.1"/>
</dbReference>
<feature type="transmembrane region" description="Helical" evidence="5">
    <location>
        <begin position="234"/>
        <end position="250"/>
    </location>
</feature>
<dbReference type="GO" id="GO:0016874">
    <property type="term" value="F:ligase activity"/>
    <property type="evidence" value="ECO:0007669"/>
    <property type="project" value="UniProtKB-KW"/>
</dbReference>
<keyword evidence="2 5" id="KW-0812">Transmembrane</keyword>
<feature type="transmembrane region" description="Helical" evidence="5">
    <location>
        <begin position="206"/>
        <end position="222"/>
    </location>
</feature>
<dbReference type="Proteomes" id="UP001519362">
    <property type="component" value="Unassembled WGS sequence"/>
</dbReference>
<feature type="transmembrane region" description="Helical" evidence="5">
    <location>
        <begin position="440"/>
        <end position="463"/>
    </location>
</feature>
<dbReference type="InterPro" id="IPR007016">
    <property type="entry name" value="O-antigen_ligase-rel_domated"/>
</dbReference>
<sequence>MAQLSGHPVGPPPCAPERERTSHLLLRAYAVLVVFSGLAYSWWYNLLGPIGVAALLGVLTAATLGIWIPRIARSRGDEAFSWRSLPWAALGYLTLALVSVTWSEWPSATATTWVVLVSFTVQGLFLASSLTWTELVRALESALRWIMGLSLIMEAAVALVLRRPLMPNFFPLDGEPDAHWYWVRGNLFDAVLIGPRIQGIVGNSNLLGFLCVIALIVFAASLRQAVLGRRAREAIAMHIAWIVLTAWLMLRAGSATAFVSGAVCVAILVIALVTRSQSTSLGRARAYAIFGAIVASCALTVALTYDRILTLLGRSEGLTGRDGIWEAVTARAVERPVFGHGFSSPWVPWHEAFDGWIVDHSITVFQAHNMWLDVFLQLGAVGVALIAIIFGGAVWRSWFFAVDRPRWDARSDHPYSPLSLLPLLVLWALLTQGMTESNPIMLWGWMLVTAFSFKLVASPVLAYPESAGPRRSRRRVFPSPARTDLP</sequence>
<dbReference type="EMBL" id="JAGIOL010000001">
    <property type="protein sequence ID" value="MBP2437579.1"/>
    <property type="molecule type" value="Genomic_DNA"/>
</dbReference>
<comment type="subcellular location">
    <subcellularLocation>
        <location evidence="1">Membrane</location>
        <topology evidence="1">Multi-pass membrane protein</topology>
    </subcellularLocation>
</comment>
<accession>A0ABS4ZJV9</accession>
<feature type="transmembrane region" description="Helical" evidence="5">
    <location>
        <begin position="415"/>
        <end position="434"/>
    </location>
</feature>